<dbReference type="STRING" id="1503.CLPU_4c01330"/>
<evidence type="ECO:0000313" key="4">
    <source>
        <dbReference type="EMBL" id="KNF09087.1"/>
    </source>
</evidence>
<dbReference type="InterPro" id="IPR016181">
    <property type="entry name" value="Acyl_CoA_acyltransferase"/>
</dbReference>
<keyword evidence="5" id="KW-1185">Reference proteome</keyword>
<protein>
    <submittedName>
        <fullName evidence="4">N-acetylglutamate synthase and like acetyltransferase</fullName>
    </submittedName>
</protein>
<gene>
    <name evidence="4" type="ORF">CLPU_4c01330</name>
</gene>
<dbReference type="PROSITE" id="PS51186">
    <property type="entry name" value="GNAT"/>
    <property type="match status" value="1"/>
</dbReference>
<evidence type="ECO:0000313" key="5">
    <source>
        <dbReference type="Proteomes" id="UP000037267"/>
    </source>
</evidence>
<dbReference type="InterPro" id="IPR000182">
    <property type="entry name" value="GNAT_dom"/>
</dbReference>
<proteinExistence type="predicted"/>
<name>A0A0L0WC94_GOTPU</name>
<dbReference type="CDD" id="cd04301">
    <property type="entry name" value="NAT_SF"/>
    <property type="match status" value="1"/>
</dbReference>
<evidence type="ECO:0000259" key="3">
    <source>
        <dbReference type="PROSITE" id="PS51186"/>
    </source>
</evidence>
<dbReference type="RefSeq" id="WP_050354661.1">
    <property type="nucleotide sequence ID" value="NZ_LGSS01000004.1"/>
</dbReference>
<dbReference type="PANTHER" id="PTHR10545">
    <property type="entry name" value="DIAMINE N-ACETYLTRANSFERASE"/>
    <property type="match status" value="1"/>
</dbReference>
<organism evidence="4 5">
    <name type="scientific">Gottschalkia purinilytica</name>
    <name type="common">Clostridium purinilyticum</name>
    <dbReference type="NCBI Taxonomy" id="1503"/>
    <lineage>
        <taxon>Bacteria</taxon>
        <taxon>Bacillati</taxon>
        <taxon>Bacillota</taxon>
        <taxon>Tissierellia</taxon>
        <taxon>Tissierellales</taxon>
        <taxon>Gottschalkiaceae</taxon>
        <taxon>Gottschalkia</taxon>
    </lineage>
</organism>
<feature type="domain" description="N-acetyltransferase" evidence="3">
    <location>
        <begin position="2"/>
        <end position="143"/>
    </location>
</feature>
<dbReference type="Proteomes" id="UP000037267">
    <property type="component" value="Unassembled WGS sequence"/>
</dbReference>
<dbReference type="AlphaFoldDB" id="A0A0L0WC94"/>
<reference evidence="5" key="1">
    <citation type="submission" date="2015-07" db="EMBL/GenBank/DDBJ databases">
        <title>Draft genome sequence of the purine-degrading Gottschalkia purinilyticum DSM 1384 (formerly Clostridium purinilyticum).</title>
        <authorList>
            <person name="Poehlein A."/>
            <person name="Schiel-Bengelsdorf B."/>
            <person name="Bengelsdorf F.R."/>
            <person name="Daniel R."/>
            <person name="Duerre P."/>
        </authorList>
    </citation>
    <scope>NUCLEOTIDE SEQUENCE [LARGE SCALE GENOMIC DNA]</scope>
    <source>
        <strain evidence="5">DSM 1384</strain>
    </source>
</reference>
<keyword evidence="2" id="KW-0012">Acyltransferase</keyword>
<accession>A0A0L0WC94</accession>
<keyword evidence="1 4" id="KW-0808">Transferase</keyword>
<comment type="caution">
    <text evidence="4">The sequence shown here is derived from an EMBL/GenBank/DDBJ whole genome shotgun (WGS) entry which is preliminary data.</text>
</comment>
<dbReference type="InterPro" id="IPR051016">
    <property type="entry name" value="Diverse_Substrate_AcTransf"/>
</dbReference>
<dbReference type="GO" id="GO:0008080">
    <property type="term" value="F:N-acetyltransferase activity"/>
    <property type="evidence" value="ECO:0007669"/>
    <property type="project" value="UniProtKB-ARBA"/>
</dbReference>
<dbReference type="OrthoDB" id="9792929at2"/>
<dbReference type="EMBL" id="LGSS01000004">
    <property type="protein sequence ID" value="KNF09087.1"/>
    <property type="molecule type" value="Genomic_DNA"/>
</dbReference>
<dbReference type="SUPFAM" id="SSF55729">
    <property type="entry name" value="Acyl-CoA N-acyltransferases (Nat)"/>
    <property type="match status" value="1"/>
</dbReference>
<dbReference type="PANTHER" id="PTHR10545:SF29">
    <property type="entry name" value="GH14572P-RELATED"/>
    <property type="match status" value="1"/>
</dbReference>
<evidence type="ECO:0000256" key="2">
    <source>
        <dbReference type="ARBA" id="ARBA00023315"/>
    </source>
</evidence>
<dbReference type="Pfam" id="PF00583">
    <property type="entry name" value="Acetyltransf_1"/>
    <property type="match status" value="1"/>
</dbReference>
<dbReference type="Gene3D" id="3.40.630.30">
    <property type="match status" value="1"/>
</dbReference>
<sequence>MYEIRLAERNDINLIYDLISELEGEQLPRDAFAEVFLNNLNNMHVNYYVIINNKKIIGFISIHIQMLLHHAAKIAEIQELIVSLDFRGKGIGKLLFDKAKEISQNNNCSQLEVCCNQKRISSHEFYLNQGMTNHHFKFCLNLK</sequence>
<evidence type="ECO:0000256" key="1">
    <source>
        <dbReference type="ARBA" id="ARBA00022679"/>
    </source>
</evidence>